<evidence type="ECO:0000313" key="3">
    <source>
        <dbReference type="EMBL" id="MDN3689053.1"/>
    </source>
</evidence>
<evidence type="ECO:0000259" key="2">
    <source>
        <dbReference type="Pfam" id="PF25202"/>
    </source>
</evidence>
<feature type="domain" description="DUF7834" evidence="2">
    <location>
        <begin position="216"/>
        <end position="443"/>
    </location>
</feature>
<protein>
    <submittedName>
        <fullName evidence="3">DUF262 domain-containing protein</fullName>
    </submittedName>
</protein>
<dbReference type="Pfam" id="PF03235">
    <property type="entry name" value="GmrSD_N"/>
    <property type="match status" value="1"/>
</dbReference>
<name>A0ABT8CBU5_9BACT</name>
<dbReference type="InterPro" id="IPR004919">
    <property type="entry name" value="GmrSD_N"/>
</dbReference>
<reference evidence="4" key="1">
    <citation type="journal article" date="2019" name="Int. J. Syst. Evol. Microbiol.">
        <title>The Global Catalogue of Microorganisms (GCM) 10K type strain sequencing project: providing services to taxonomists for standard genome sequencing and annotation.</title>
        <authorList>
            <consortium name="The Broad Institute Genomics Platform"/>
            <consortium name="The Broad Institute Genome Sequencing Center for Infectious Disease"/>
            <person name="Wu L."/>
            <person name="Ma J."/>
        </authorList>
    </citation>
    <scope>NUCLEOTIDE SEQUENCE [LARGE SCALE GENOMIC DNA]</scope>
    <source>
        <strain evidence="4">CECT 7706</strain>
    </source>
</reference>
<dbReference type="Pfam" id="PF25202">
    <property type="entry name" value="DUF7834"/>
    <property type="match status" value="1"/>
</dbReference>
<dbReference type="RefSeq" id="WP_163386561.1">
    <property type="nucleotide sequence ID" value="NZ_JAUFQS010000017.1"/>
</dbReference>
<dbReference type="PANTHER" id="PTHR35149">
    <property type="entry name" value="SLL5132 PROTEIN"/>
    <property type="match status" value="1"/>
</dbReference>
<feature type="domain" description="GmrSD restriction endonucleases N-terminal" evidence="1">
    <location>
        <begin position="47"/>
        <end position="206"/>
    </location>
</feature>
<comment type="caution">
    <text evidence="3">The sequence shown here is derived from an EMBL/GenBank/DDBJ whole genome shotgun (WGS) entry which is preliminary data.</text>
</comment>
<dbReference type="PANTHER" id="PTHR35149:SF2">
    <property type="entry name" value="DUF262 DOMAIN-CONTAINING PROTEIN"/>
    <property type="match status" value="1"/>
</dbReference>
<organism evidence="3 4">
    <name type="scientific">Cyclobacterium jeungdonense</name>
    <dbReference type="NCBI Taxonomy" id="708087"/>
    <lineage>
        <taxon>Bacteria</taxon>
        <taxon>Pseudomonadati</taxon>
        <taxon>Bacteroidota</taxon>
        <taxon>Cytophagia</taxon>
        <taxon>Cytophagales</taxon>
        <taxon>Cyclobacteriaceae</taxon>
        <taxon>Cyclobacterium</taxon>
    </lineage>
</organism>
<accession>A0ABT8CBU5</accession>
<dbReference type="InterPro" id="IPR057156">
    <property type="entry name" value="DUF7834"/>
</dbReference>
<dbReference type="Proteomes" id="UP001236663">
    <property type="component" value="Unassembled WGS sequence"/>
</dbReference>
<dbReference type="EMBL" id="JAUFQS010000017">
    <property type="protein sequence ID" value="MDN3689053.1"/>
    <property type="molecule type" value="Genomic_DNA"/>
</dbReference>
<keyword evidence="4" id="KW-1185">Reference proteome</keyword>
<evidence type="ECO:0000313" key="4">
    <source>
        <dbReference type="Proteomes" id="UP001236663"/>
    </source>
</evidence>
<gene>
    <name evidence="3" type="ORF">QWZ15_14535</name>
</gene>
<sequence length="495" mass="57909">MREDGSTILSGSATSITSELQVVSCTLQQLLDTAHTSIPDTSLIGQLTIPEYQRPYVWREKQLNRLLNDLIEYQADDSEDKPLYYLGSIILHQDGNTLKVIDGQQRITTALLIQKLNHPTYKSGVVYNNSISIQNIRHNLAYLKSVFNKEVFDFRDTQVIEQTDLAKINVTLVVTATEDLAYTFFETQNTGGVRLEGSDILKAHHLRAIPSRKMVNYQARKWESIDSNNVEYIVQQLTKIRFWDNRHWRNFPFYKDKKGIKDVLIEEYTVNTKNDNEDISYYYSAVKNEHGRLLQMHESTYKQLKQPLSNGNNTLDYISDYIQLYEILFGEATDHRISDTFFDFRNEVVHGHSGTLFLKELYEIAIIAYVSRFGFYRLFEAALWLYRVIYSLRVSTGRNVREDSVFKFVYDHQLIDNILEVYTVDELFHFLKKFHYNFNTDNADTDKAKGRHLQTLLGYFKGLKFIDYYRVNPKEFDKHLMLEIANRLNGKENGS</sequence>
<proteinExistence type="predicted"/>
<evidence type="ECO:0000259" key="1">
    <source>
        <dbReference type="Pfam" id="PF03235"/>
    </source>
</evidence>